<name>A0AAW7M2P9_9MICO</name>
<dbReference type="PANTHER" id="PTHR48079:SF6">
    <property type="entry name" value="NAD(P)-BINDING DOMAIN-CONTAINING PROTEIN-RELATED"/>
    <property type="match status" value="1"/>
</dbReference>
<organism evidence="2 3">
    <name type="scientific">Demequina lignilytica</name>
    <dbReference type="NCBI Taxonomy" id="3051663"/>
    <lineage>
        <taxon>Bacteria</taxon>
        <taxon>Bacillati</taxon>
        <taxon>Actinomycetota</taxon>
        <taxon>Actinomycetes</taxon>
        <taxon>Micrococcales</taxon>
        <taxon>Demequinaceae</taxon>
        <taxon>Demequina</taxon>
    </lineage>
</organism>
<evidence type="ECO:0000259" key="1">
    <source>
        <dbReference type="Pfam" id="PF01370"/>
    </source>
</evidence>
<dbReference type="Gene3D" id="3.40.50.720">
    <property type="entry name" value="NAD(P)-binding Rossmann-like Domain"/>
    <property type="match status" value="1"/>
</dbReference>
<proteinExistence type="predicted"/>
<dbReference type="Pfam" id="PF01370">
    <property type="entry name" value="Epimerase"/>
    <property type="match status" value="1"/>
</dbReference>
<gene>
    <name evidence="2" type="ORF">QQX10_03715</name>
</gene>
<dbReference type="InterPro" id="IPR051783">
    <property type="entry name" value="NAD(P)-dependent_oxidoreduct"/>
</dbReference>
<dbReference type="GO" id="GO:0005737">
    <property type="term" value="C:cytoplasm"/>
    <property type="evidence" value="ECO:0007669"/>
    <property type="project" value="TreeGrafter"/>
</dbReference>
<dbReference type="RefSeq" id="WP_301118340.1">
    <property type="nucleotide sequence ID" value="NZ_JAUHPX010000002.1"/>
</dbReference>
<evidence type="ECO:0000313" key="3">
    <source>
        <dbReference type="Proteomes" id="UP001172737"/>
    </source>
</evidence>
<accession>A0AAW7M2P9</accession>
<dbReference type="GO" id="GO:0004029">
    <property type="term" value="F:aldehyde dehydrogenase (NAD+) activity"/>
    <property type="evidence" value="ECO:0007669"/>
    <property type="project" value="TreeGrafter"/>
</dbReference>
<comment type="caution">
    <text evidence="2">The sequence shown here is derived from an EMBL/GenBank/DDBJ whole genome shotgun (WGS) entry which is preliminary data.</text>
</comment>
<protein>
    <submittedName>
        <fullName evidence="2">Oxidoreductase</fullName>
    </submittedName>
</protein>
<dbReference type="PANTHER" id="PTHR48079">
    <property type="entry name" value="PROTEIN YEEZ"/>
    <property type="match status" value="1"/>
</dbReference>
<dbReference type="InterPro" id="IPR001509">
    <property type="entry name" value="Epimerase_deHydtase"/>
</dbReference>
<keyword evidence="3" id="KW-1185">Reference proteome</keyword>
<dbReference type="Proteomes" id="UP001172737">
    <property type="component" value="Unassembled WGS sequence"/>
</dbReference>
<sequence length="332" mass="35181">MNLLILGGTAVLGRAVATHALARGYAVTCAARGSAPAPAGCTFVPVDRDDVDGLAPVADRRWDAVVDLSRDPRHVARAVNDLDPAHWVLVSTANVYARFDSPEQAEASPTLAPLEHLDDAADYGRAKVTCEASVRGARASSTVIRSGLIGGPGDTTGRSGYYPWRFAHPTGADVVVPDAPDMPVAMIDVDDLATWIVDVAQRRLHGVYNATGTTTTLREALRISAEAARSAATPLWVDPLTLAEAGVAPWMGEASLPLWIDDPTWRWFATLNTTAARAAGLATRPLSATIARALAYERSRAVLHGRSPDRAGLSDDDERRVRALALGGARGR</sequence>
<dbReference type="SUPFAM" id="SSF51735">
    <property type="entry name" value="NAD(P)-binding Rossmann-fold domains"/>
    <property type="match status" value="1"/>
</dbReference>
<dbReference type="EMBL" id="JAUHPX010000002">
    <property type="protein sequence ID" value="MDN4487270.1"/>
    <property type="molecule type" value="Genomic_DNA"/>
</dbReference>
<evidence type="ECO:0000313" key="2">
    <source>
        <dbReference type="EMBL" id="MDN4487270.1"/>
    </source>
</evidence>
<dbReference type="InterPro" id="IPR036291">
    <property type="entry name" value="NAD(P)-bd_dom_sf"/>
</dbReference>
<dbReference type="AlphaFoldDB" id="A0AAW7M2P9"/>
<reference evidence="2" key="1">
    <citation type="submission" date="2023-06" db="EMBL/GenBank/DDBJ databases">
        <title>Sysu t00039.</title>
        <authorList>
            <person name="Gao L."/>
            <person name="Fang B.-Z."/>
            <person name="Li W.-J."/>
        </authorList>
    </citation>
    <scope>NUCLEOTIDE SEQUENCE</scope>
    <source>
        <strain evidence="2">SYSU T00039</strain>
    </source>
</reference>
<feature type="domain" description="NAD-dependent epimerase/dehydratase" evidence="1">
    <location>
        <begin position="4"/>
        <end position="202"/>
    </location>
</feature>